<dbReference type="EC" id="3.4.19.12" evidence="3 11"/>
<feature type="region of interest" description="Disordered" evidence="12">
    <location>
        <begin position="124"/>
        <end position="144"/>
    </location>
</feature>
<keyword evidence="6 10" id="KW-0378">Hydrolase</keyword>
<evidence type="ECO:0000256" key="8">
    <source>
        <dbReference type="ARBA" id="ARBA00055560"/>
    </source>
</evidence>
<evidence type="ECO:0000256" key="3">
    <source>
        <dbReference type="ARBA" id="ARBA00012759"/>
    </source>
</evidence>
<evidence type="ECO:0000256" key="4">
    <source>
        <dbReference type="ARBA" id="ARBA00022670"/>
    </source>
</evidence>
<dbReference type="EMBL" id="JAIZAY010000015">
    <property type="protein sequence ID" value="KAJ8028827.1"/>
    <property type="molecule type" value="Genomic_DNA"/>
</dbReference>
<dbReference type="OrthoDB" id="427186at2759"/>
<evidence type="ECO:0000256" key="5">
    <source>
        <dbReference type="ARBA" id="ARBA00022786"/>
    </source>
</evidence>
<comment type="catalytic activity">
    <reaction evidence="1 10 11">
        <text>Thiol-dependent hydrolysis of ester, thioester, amide, peptide and isopeptide bonds formed by the C-terminal Gly of ubiquitin (a 76-residue protein attached to proteins as an intracellular targeting signal).</text>
        <dbReference type="EC" id="3.4.19.12"/>
    </reaction>
</comment>
<dbReference type="AlphaFoldDB" id="A0A9Q1GXV0"/>
<dbReference type="PRINTS" id="PR00707">
    <property type="entry name" value="UBCTHYDRLASE"/>
</dbReference>
<reference evidence="14" key="1">
    <citation type="submission" date="2021-10" db="EMBL/GenBank/DDBJ databases">
        <title>Tropical sea cucumber genome reveals ecological adaptation and Cuvierian tubules defense mechanism.</title>
        <authorList>
            <person name="Chen T."/>
        </authorList>
    </citation>
    <scope>NUCLEOTIDE SEQUENCE</scope>
    <source>
        <strain evidence="14">Nanhai2018</strain>
        <tissue evidence="14">Muscle</tissue>
    </source>
</reference>
<evidence type="ECO:0000313" key="15">
    <source>
        <dbReference type="Proteomes" id="UP001152320"/>
    </source>
</evidence>
<dbReference type="Gene3D" id="3.40.532.10">
    <property type="entry name" value="Peptidase C12, ubiquitin carboxyl-terminal hydrolase"/>
    <property type="match status" value="1"/>
</dbReference>
<keyword evidence="4 10" id="KW-0645">Protease</keyword>
<evidence type="ECO:0000256" key="1">
    <source>
        <dbReference type="ARBA" id="ARBA00000707"/>
    </source>
</evidence>
<dbReference type="GO" id="GO:0006511">
    <property type="term" value="P:ubiquitin-dependent protein catabolic process"/>
    <property type="evidence" value="ECO:0007669"/>
    <property type="project" value="UniProtKB-UniRule"/>
</dbReference>
<gene>
    <name evidence="14" type="ORF">HOLleu_31176</name>
</gene>
<dbReference type="PANTHER" id="PTHR10589">
    <property type="entry name" value="UBIQUITIN CARBOXYL-TERMINAL HYDROLASE"/>
    <property type="match status" value="1"/>
</dbReference>
<name>A0A9Q1GXV0_HOLLE</name>
<dbReference type="PANTHER" id="PTHR10589:SF17">
    <property type="entry name" value="UBIQUITIN CARBOXYL-TERMINAL HYDROLASE"/>
    <property type="match status" value="1"/>
</dbReference>
<feature type="site" description="Transition state stabilizer" evidence="10">
    <location>
        <position position="70"/>
    </location>
</feature>
<dbReference type="GO" id="GO:0005737">
    <property type="term" value="C:cytoplasm"/>
    <property type="evidence" value="ECO:0007669"/>
    <property type="project" value="TreeGrafter"/>
</dbReference>
<comment type="caution">
    <text evidence="14">The sequence shown here is derived from an EMBL/GenBank/DDBJ whole genome shotgun (WGS) entry which is preliminary data.</text>
</comment>
<dbReference type="GO" id="GO:0016579">
    <property type="term" value="P:protein deubiquitination"/>
    <property type="evidence" value="ECO:0007669"/>
    <property type="project" value="TreeGrafter"/>
</dbReference>
<evidence type="ECO:0000256" key="11">
    <source>
        <dbReference type="RuleBase" id="RU361215"/>
    </source>
</evidence>
<dbReference type="InterPro" id="IPR036959">
    <property type="entry name" value="Peptidase_C12_UCH_sf"/>
</dbReference>
<dbReference type="Pfam" id="PF01088">
    <property type="entry name" value="Peptidase_C12"/>
    <property type="match status" value="1"/>
</dbReference>
<evidence type="ECO:0000256" key="12">
    <source>
        <dbReference type="SAM" id="MobiDB-lite"/>
    </source>
</evidence>
<dbReference type="CDD" id="cd09616">
    <property type="entry name" value="Peptidase_C12_UCH_L1_L3"/>
    <property type="match status" value="1"/>
</dbReference>
<dbReference type="GO" id="GO:0004843">
    <property type="term" value="F:cysteine-type deubiquitinase activity"/>
    <property type="evidence" value="ECO:0007669"/>
    <property type="project" value="UniProtKB-UniRule"/>
</dbReference>
<dbReference type="SUPFAM" id="SSF54001">
    <property type="entry name" value="Cysteine proteinases"/>
    <property type="match status" value="1"/>
</dbReference>
<proteinExistence type="inferred from homology"/>
<dbReference type="InterPro" id="IPR038765">
    <property type="entry name" value="Papain-like_cys_pep_sf"/>
</dbReference>
<dbReference type="FunFam" id="3.40.532.10:FF:000006">
    <property type="entry name" value="Ubiquitin carboxyl-terminal hydrolase"/>
    <property type="match status" value="1"/>
</dbReference>
<evidence type="ECO:0000256" key="6">
    <source>
        <dbReference type="ARBA" id="ARBA00022801"/>
    </source>
</evidence>
<keyword evidence="5 10" id="KW-0833">Ubl conjugation pathway</keyword>
<feature type="domain" description="UCH catalytic" evidence="13">
    <location>
        <begin position="1"/>
        <end position="210"/>
    </location>
</feature>
<organism evidence="14 15">
    <name type="scientific">Holothuria leucospilota</name>
    <name type="common">Black long sea cucumber</name>
    <name type="synonym">Mertensiothuria leucospilota</name>
    <dbReference type="NCBI Taxonomy" id="206669"/>
    <lineage>
        <taxon>Eukaryota</taxon>
        <taxon>Metazoa</taxon>
        <taxon>Echinodermata</taxon>
        <taxon>Eleutherozoa</taxon>
        <taxon>Echinozoa</taxon>
        <taxon>Holothuroidea</taxon>
        <taxon>Aspidochirotacea</taxon>
        <taxon>Aspidochirotida</taxon>
        <taxon>Holothuriidae</taxon>
        <taxon>Holothuria</taxon>
    </lineage>
</organism>
<evidence type="ECO:0000256" key="10">
    <source>
        <dbReference type="PROSITE-ProRule" id="PRU01393"/>
    </source>
</evidence>
<dbReference type="PROSITE" id="PS52048">
    <property type="entry name" value="UCH_DOMAIN"/>
    <property type="match status" value="1"/>
</dbReference>
<comment type="function">
    <text evidence="8">Ubiquitin-protein hydrolase is involved both in the processing of ubiquitin precursors and of ubiquitinated proteins. This enzyme is a thiol protease that recognizes and hydrolyzes a peptide bond at the C-terminal glycine of ubiquitin.</text>
</comment>
<accession>A0A9Q1GXV0</accession>
<sequence>MHKLGMSKDWKFTDIFGLDPQSLEMIAQPVVALIVLFPISEKVLKADSERLEKIEKDGQSVSPKVYFMKQTISNACGTIGLLHAVMNVQDEVSLEPENPLKEFAEKTKAMNPDERASFLEKDKSLSVAHEESAQEGQTEAPSADDKVDHHFIALIHKDGSIYEMDGRKPFPINHGTTTDSTFLSNAAQVCKAFVERDPGELRFTIVALVPAN</sequence>
<evidence type="ECO:0000259" key="13">
    <source>
        <dbReference type="PROSITE" id="PS52048"/>
    </source>
</evidence>
<evidence type="ECO:0000256" key="9">
    <source>
        <dbReference type="ARBA" id="ARBA00073226"/>
    </source>
</evidence>
<evidence type="ECO:0000256" key="2">
    <source>
        <dbReference type="ARBA" id="ARBA00009326"/>
    </source>
</evidence>
<comment type="similarity">
    <text evidence="2 10 11">Belongs to the peptidase C12 family.</text>
</comment>
<feature type="site" description="Important for enzyme activity" evidence="10">
    <location>
        <position position="165"/>
    </location>
</feature>
<keyword evidence="15" id="KW-1185">Reference proteome</keyword>
<feature type="active site" description="Nucleophile" evidence="10">
    <location>
        <position position="76"/>
    </location>
</feature>
<protein>
    <recommendedName>
        <fullName evidence="9 11">Ubiquitin carboxyl-terminal hydrolase</fullName>
        <ecNumber evidence="3 11">3.4.19.12</ecNumber>
    </recommendedName>
</protein>
<dbReference type="InterPro" id="IPR001578">
    <property type="entry name" value="Peptidase_C12_UCH"/>
</dbReference>
<evidence type="ECO:0000256" key="7">
    <source>
        <dbReference type="ARBA" id="ARBA00022807"/>
    </source>
</evidence>
<feature type="active site" description="Proton donor" evidence="10">
    <location>
        <position position="150"/>
    </location>
</feature>
<keyword evidence="7 10" id="KW-0788">Thiol protease</keyword>
<dbReference type="Proteomes" id="UP001152320">
    <property type="component" value="Chromosome 15"/>
</dbReference>
<evidence type="ECO:0000313" key="14">
    <source>
        <dbReference type="EMBL" id="KAJ8028827.1"/>
    </source>
</evidence>